<keyword evidence="2" id="KW-1185">Reference proteome</keyword>
<sequence length="422" mass="47406">MGRAPCCDKVGLKKGRWTAEEDEILTKYIQANGEGSWRSLPKNAGLLRCGKSCRLRWINYLRADLKRGNISSEEEEIIIKMHATLGNRWSLIASHLPGRTDNEIKNYWNSHLSRKVHTFWRPAGETTLPMAVDVANAGVTIKRKGGRTSRWAMKRNKIYTQKYATVSAKRSKENVSINEIIPLPATTTLEKENLSSSAIKGSMDLDPFAEDKEIMNVVAPSTYEKTAASKTLGSSEGRETLVDFHEEEIIIGNSMLCPSGEAKETEILGPFEGINIDGGMLCFNYDIMDNGPLDPKGDLTLMEERENYFTNFTEERESEKLSTNTASKNEAVDSVNPSTTGENGDVHSCSSITSYFNDSSFDWDWDWESVIQGHNDQQCDEKDNITSLLWESDNIDEINNNNLKTEDIDCEKENAMVAWLLS</sequence>
<name>A0ACC1YVP3_MELAZ</name>
<dbReference type="Proteomes" id="UP001164539">
    <property type="component" value="Chromosome 1"/>
</dbReference>
<proteinExistence type="predicted"/>
<reference evidence="1 2" key="1">
    <citation type="journal article" date="2023" name="Science">
        <title>Complex scaffold remodeling in plant triterpene biosynthesis.</title>
        <authorList>
            <person name="De La Pena R."/>
            <person name="Hodgson H."/>
            <person name="Liu J.C."/>
            <person name="Stephenson M.J."/>
            <person name="Martin A.C."/>
            <person name="Owen C."/>
            <person name="Harkess A."/>
            <person name="Leebens-Mack J."/>
            <person name="Jimenez L.E."/>
            <person name="Osbourn A."/>
            <person name="Sattely E.S."/>
        </authorList>
    </citation>
    <scope>NUCLEOTIDE SEQUENCE [LARGE SCALE GENOMIC DNA]</scope>
    <source>
        <strain evidence="2">cv. JPN11</strain>
        <tissue evidence="1">Leaf</tissue>
    </source>
</reference>
<dbReference type="EMBL" id="CM051394">
    <property type="protein sequence ID" value="KAJ4727775.1"/>
    <property type="molecule type" value="Genomic_DNA"/>
</dbReference>
<comment type="caution">
    <text evidence="1">The sequence shown here is derived from an EMBL/GenBank/DDBJ whole genome shotgun (WGS) entry which is preliminary data.</text>
</comment>
<evidence type="ECO:0000313" key="1">
    <source>
        <dbReference type="EMBL" id="KAJ4727775.1"/>
    </source>
</evidence>
<protein>
    <submittedName>
        <fullName evidence="1">MYB transcription factor</fullName>
    </submittedName>
</protein>
<evidence type="ECO:0000313" key="2">
    <source>
        <dbReference type="Proteomes" id="UP001164539"/>
    </source>
</evidence>
<gene>
    <name evidence="1" type="ORF">OWV82_000820</name>
</gene>
<accession>A0ACC1YVP3</accession>
<organism evidence="1 2">
    <name type="scientific">Melia azedarach</name>
    <name type="common">Chinaberry tree</name>
    <dbReference type="NCBI Taxonomy" id="155640"/>
    <lineage>
        <taxon>Eukaryota</taxon>
        <taxon>Viridiplantae</taxon>
        <taxon>Streptophyta</taxon>
        <taxon>Embryophyta</taxon>
        <taxon>Tracheophyta</taxon>
        <taxon>Spermatophyta</taxon>
        <taxon>Magnoliopsida</taxon>
        <taxon>eudicotyledons</taxon>
        <taxon>Gunneridae</taxon>
        <taxon>Pentapetalae</taxon>
        <taxon>rosids</taxon>
        <taxon>malvids</taxon>
        <taxon>Sapindales</taxon>
        <taxon>Meliaceae</taxon>
        <taxon>Melia</taxon>
    </lineage>
</organism>